<feature type="domain" description="DUF1858" evidence="1">
    <location>
        <begin position="3"/>
        <end position="62"/>
    </location>
</feature>
<dbReference type="AlphaFoldDB" id="A0A8T3VXR8"/>
<proteinExistence type="predicted"/>
<organism evidence="2 3">
    <name type="scientific">Methanobrevibacter olleyae</name>
    <dbReference type="NCBI Taxonomy" id="294671"/>
    <lineage>
        <taxon>Archaea</taxon>
        <taxon>Methanobacteriati</taxon>
        <taxon>Methanobacteriota</taxon>
        <taxon>Methanomada group</taxon>
        <taxon>Methanobacteria</taxon>
        <taxon>Methanobacteriales</taxon>
        <taxon>Methanobacteriaceae</taxon>
        <taxon>Methanobrevibacter</taxon>
    </lineage>
</organism>
<dbReference type="SUPFAM" id="SSF140683">
    <property type="entry name" value="SP0561-like"/>
    <property type="match status" value="1"/>
</dbReference>
<accession>A0A8T3VXR8</accession>
<gene>
    <name evidence="2" type="ORF">E7Z75_04980</name>
</gene>
<dbReference type="Proteomes" id="UP000732619">
    <property type="component" value="Unassembled WGS sequence"/>
</dbReference>
<reference evidence="2" key="1">
    <citation type="submission" date="2019-04" db="EMBL/GenBank/DDBJ databases">
        <title>Evolution of Biomass-Degrading Anaerobic Consortia Revealed by Metagenomics.</title>
        <authorList>
            <person name="Peng X."/>
        </authorList>
    </citation>
    <scope>NUCLEOTIDE SEQUENCE</scope>
    <source>
        <strain evidence="2">SIG14</strain>
    </source>
</reference>
<evidence type="ECO:0000313" key="3">
    <source>
        <dbReference type="Proteomes" id="UP000732619"/>
    </source>
</evidence>
<evidence type="ECO:0000259" key="1">
    <source>
        <dbReference type="Pfam" id="PF08984"/>
    </source>
</evidence>
<dbReference type="InterPro" id="IPR038062">
    <property type="entry name" value="ScdA-like_N_sf"/>
</dbReference>
<protein>
    <submittedName>
        <fullName evidence="2">DUF1858 domain-containing protein</fullName>
    </submittedName>
</protein>
<sequence>MEIAPETKLMDLLKEYPFLKEELPKKNNKFNMLKTPMAKVLMRNADINKMSKRSGMSVDEIITMLREMIENH</sequence>
<dbReference type="Gene3D" id="1.10.3910.10">
    <property type="entry name" value="SP0561-like"/>
    <property type="match status" value="1"/>
</dbReference>
<comment type="caution">
    <text evidence="2">The sequence shown here is derived from an EMBL/GenBank/DDBJ whole genome shotgun (WGS) entry which is preliminary data.</text>
</comment>
<evidence type="ECO:0000313" key="2">
    <source>
        <dbReference type="EMBL" id="MBE6512479.1"/>
    </source>
</evidence>
<name>A0A8T3VXR8_METOL</name>
<dbReference type="Pfam" id="PF08984">
    <property type="entry name" value="DUF1858"/>
    <property type="match status" value="1"/>
</dbReference>
<dbReference type="EMBL" id="SUTG01000018">
    <property type="protein sequence ID" value="MBE6512479.1"/>
    <property type="molecule type" value="Genomic_DNA"/>
</dbReference>
<dbReference type="InterPro" id="IPR015077">
    <property type="entry name" value="DUF1858"/>
</dbReference>